<comment type="subunit">
    <text evidence="4">The 26S proteasome consists of a 20S proteasome core and two 19S regulatory subunits. The 20S proteasome core is composed of 28 subunits that are arranged in four stacked rings, resulting in a barrel-shaped structure. The two end rings are each formed by seven alpha subunits, and the two central rings are each formed by seven beta subunits. The catalytic chamber with the active sites is on the inside of the barrel.</text>
</comment>
<dbReference type="GO" id="GO:0043161">
    <property type="term" value="P:proteasome-mediated ubiquitin-dependent protein catabolic process"/>
    <property type="evidence" value="ECO:0007669"/>
    <property type="project" value="UniProtKB-ARBA"/>
</dbReference>
<dbReference type="PANTHER" id="PTHR32194">
    <property type="entry name" value="METALLOPROTEASE TLDD"/>
    <property type="match status" value="1"/>
</dbReference>
<dbReference type="InterPro" id="IPR035206">
    <property type="entry name" value="Proteasome_beta2"/>
</dbReference>
<dbReference type="InterPro" id="IPR016050">
    <property type="entry name" value="Proteasome_bsu_CS"/>
</dbReference>
<dbReference type="GO" id="GO:0019774">
    <property type="term" value="C:proteasome core complex, beta-subunit complex"/>
    <property type="evidence" value="ECO:0007669"/>
    <property type="project" value="UniProtKB-ARBA"/>
</dbReference>
<reference evidence="6" key="1">
    <citation type="journal article" date="2014" name="Genome Announc.">
        <title>Genome sequence of the yeast Cyberlindnera fabianii (Hansenula fabianii).</title>
        <authorList>
            <person name="Freel K.C."/>
            <person name="Sarilar V."/>
            <person name="Neuveglise C."/>
            <person name="Devillers H."/>
            <person name="Friedrich A."/>
            <person name="Schacherer J."/>
        </authorList>
    </citation>
    <scope>NUCLEOTIDE SEQUENCE</scope>
    <source>
        <strain evidence="6">YJS4271</strain>
    </source>
</reference>
<dbReference type="FunFam" id="3.60.20.10:FF:000008">
    <property type="entry name" value="Proteasome subunit beta type-4"/>
    <property type="match status" value="1"/>
</dbReference>
<dbReference type="CDD" id="cd03758">
    <property type="entry name" value="proteasome_beta_type_2"/>
    <property type="match status" value="1"/>
</dbReference>
<evidence type="ECO:0000256" key="3">
    <source>
        <dbReference type="ARBA" id="ARBA00023242"/>
    </source>
</evidence>
<reference evidence="8" key="2">
    <citation type="journal article" date="2017" name="Genome Announc.">
        <title>Genome sequences of Cyberlindnera fabianii 65, Pichia kudriavzevii 129, and Saccharomyces cerevisiae 131 isolated from fermented masau fruits in Zimbabwe.</title>
        <authorList>
            <person name="van Rijswijck I.M.H."/>
            <person name="Derks M.F.L."/>
            <person name="Abee T."/>
            <person name="de Ridder D."/>
            <person name="Smid E.J."/>
        </authorList>
    </citation>
    <scope>NUCLEOTIDE SEQUENCE [LARGE SCALE GENOMIC DNA]</scope>
    <source>
        <strain evidence="8">65</strain>
    </source>
</reference>
<dbReference type="InterPro" id="IPR029055">
    <property type="entry name" value="Ntn_hydrolases_N"/>
</dbReference>
<dbReference type="Pfam" id="PF00227">
    <property type="entry name" value="Proteasome"/>
    <property type="match status" value="1"/>
</dbReference>
<evidence type="ECO:0000313" key="6">
    <source>
        <dbReference type="EMBL" id="CDR39303.1"/>
    </source>
</evidence>
<dbReference type="Gene3D" id="3.60.20.10">
    <property type="entry name" value="Glutamine Phosphoribosylpyrophosphate, subunit 1, domain 1"/>
    <property type="match status" value="1"/>
</dbReference>
<dbReference type="OrthoDB" id="268428at2759"/>
<dbReference type="EMBL" id="LK052888">
    <property type="protein sequence ID" value="CDR39303.1"/>
    <property type="molecule type" value="Genomic_DNA"/>
</dbReference>
<comment type="function">
    <text evidence="5">Component of the proteasome, a multicatalytic proteinase complex which is characterized by its ability to cleave peptides with Arg, Phe, Tyr, Leu, and Glu adjacent to the leaving group at neutral or slightly basic pH. The proteasome has an ATP-dependent proteolytic activity.</text>
</comment>
<dbReference type="GO" id="GO:0005634">
    <property type="term" value="C:nucleus"/>
    <property type="evidence" value="ECO:0007669"/>
    <property type="project" value="UniProtKB-SubCell"/>
</dbReference>
<name>A0A061AV86_CYBFA</name>
<dbReference type="GO" id="GO:0005737">
    <property type="term" value="C:cytoplasm"/>
    <property type="evidence" value="ECO:0007669"/>
    <property type="project" value="UniProtKB-SubCell"/>
</dbReference>
<dbReference type="PROSITE" id="PS51476">
    <property type="entry name" value="PROTEASOME_BETA_2"/>
    <property type="match status" value="1"/>
</dbReference>
<dbReference type="Proteomes" id="UP000189513">
    <property type="component" value="Unassembled WGS sequence"/>
</dbReference>
<organism evidence="6">
    <name type="scientific">Cyberlindnera fabianii</name>
    <name type="common">Yeast</name>
    <name type="synonym">Hansenula fabianii</name>
    <dbReference type="NCBI Taxonomy" id="36022"/>
    <lineage>
        <taxon>Eukaryota</taxon>
        <taxon>Fungi</taxon>
        <taxon>Dikarya</taxon>
        <taxon>Ascomycota</taxon>
        <taxon>Saccharomycotina</taxon>
        <taxon>Saccharomycetes</taxon>
        <taxon>Phaffomycetales</taxon>
        <taxon>Phaffomycetaceae</taxon>
        <taxon>Cyberlindnera</taxon>
    </lineage>
</organism>
<accession>A0A061AV86</accession>
<dbReference type="EMBL" id="MPUK01000010">
    <property type="protein sequence ID" value="ONH65661.1"/>
    <property type="molecule type" value="Genomic_DNA"/>
</dbReference>
<dbReference type="AlphaFoldDB" id="A0A061AV86"/>
<comment type="subcellular location">
    <subcellularLocation>
        <location evidence="5">Cytoplasm</location>
    </subcellularLocation>
    <subcellularLocation>
        <location evidence="5">Nucleus</location>
    </subcellularLocation>
</comment>
<dbReference type="InterPro" id="IPR023333">
    <property type="entry name" value="Proteasome_suB-type"/>
</dbReference>
<evidence type="ECO:0000256" key="2">
    <source>
        <dbReference type="ARBA" id="ARBA00022942"/>
    </source>
</evidence>
<comment type="similarity">
    <text evidence="5">Belongs to the peptidase T1B family.</text>
</comment>
<gene>
    <name evidence="7" type="ORF">BON22_4535</name>
    <name evidence="6" type="ORF">CYFA0S_03e01948g</name>
</gene>
<dbReference type="VEuPathDB" id="FungiDB:BON22_4535"/>
<reference evidence="7" key="3">
    <citation type="submission" date="2017-01" db="EMBL/GenBank/DDBJ databases">
        <authorList>
            <person name="Mah S.A."/>
            <person name="Swanson W.J."/>
            <person name="Moy G.W."/>
            <person name="Vacquier V.D."/>
        </authorList>
    </citation>
    <scope>NUCLEOTIDE SEQUENCE [LARGE SCALE GENOMIC DNA]</scope>
    <source>
        <strain evidence="7">65</strain>
    </source>
</reference>
<evidence type="ECO:0000256" key="1">
    <source>
        <dbReference type="ARBA" id="ARBA00022490"/>
    </source>
</evidence>
<keyword evidence="3 5" id="KW-0539">Nucleus</keyword>
<comment type="subunit">
    <text evidence="5">Component of the proteasome complex.</text>
</comment>
<evidence type="ECO:0000313" key="7">
    <source>
        <dbReference type="EMBL" id="ONH65661.1"/>
    </source>
</evidence>
<sequence length="194" mass="22029">MDVILSIKLKDSVLVATSKAATRGISILKADDDKTRPLSEHTLMAFTGEPGDQVQFAEYIQANIQLYNIRESYELSPKAIASFTRNELAKSLRSRKPYQVNVLIAGFDDKKKEPFLSSIDYLGTNVELPYAAHGYAAFYTFSLLDHHYRPDFSVEQGMDLMKLCIKELETRMPMDFKGVYVKVVDKDGVRELDF</sequence>
<keyword evidence="2 5" id="KW-0647">Proteasome</keyword>
<proteinExistence type="inferred from homology"/>
<keyword evidence="1 5" id="KW-0963">Cytoplasm</keyword>
<evidence type="ECO:0000256" key="5">
    <source>
        <dbReference type="RuleBase" id="RU004203"/>
    </source>
</evidence>
<dbReference type="SUPFAM" id="SSF56235">
    <property type="entry name" value="N-terminal nucleophile aminohydrolases (Ntn hydrolases)"/>
    <property type="match status" value="1"/>
</dbReference>
<dbReference type="GO" id="GO:0010499">
    <property type="term" value="P:proteasomal ubiquitin-independent protein catabolic process"/>
    <property type="evidence" value="ECO:0007669"/>
    <property type="project" value="UniProtKB-ARBA"/>
</dbReference>
<dbReference type="STRING" id="36022.A0A061AV86"/>
<keyword evidence="8" id="KW-1185">Reference proteome</keyword>
<dbReference type="PANTHER" id="PTHR32194:SF2">
    <property type="entry name" value="PROTEASOME SUBUNIT BETA TYPE-1"/>
    <property type="match status" value="1"/>
</dbReference>
<dbReference type="OMA" id="MKRDHDK"/>
<evidence type="ECO:0000313" key="8">
    <source>
        <dbReference type="Proteomes" id="UP000189513"/>
    </source>
</evidence>
<evidence type="ECO:0000256" key="4">
    <source>
        <dbReference type="ARBA" id="ARBA00026071"/>
    </source>
</evidence>
<dbReference type="PROSITE" id="PS00854">
    <property type="entry name" value="PROTEASOME_BETA_1"/>
    <property type="match status" value="1"/>
</dbReference>
<dbReference type="InterPro" id="IPR001353">
    <property type="entry name" value="Proteasome_sua/b"/>
</dbReference>
<protein>
    <recommendedName>
        <fullName evidence="5">Proteasome subunit beta</fullName>
    </recommendedName>
</protein>